<sequence length="157" mass="17888">MTTLGPWLGGRRGGFDNGFFGDIRNPFDLGSSGWGKGDRDDDTSVLAQTNVDWRETDNAHIFRADLPGVRKEELKVQVEENNIIEICGERSKEEENKGDTWHRVERRRGSFMRRFRLPENANMAEIKCKLEDGVLTVTVPKKETEPVKKKVRAIDVA</sequence>
<dbReference type="Proteomes" id="UP000189703">
    <property type="component" value="Unplaced"/>
</dbReference>
<dbReference type="GO" id="GO:0009651">
    <property type="term" value="P:response to salt stress"/>
    <property type="evidence" value="ECO:0000318"/>
    <property type="project" value="GO_Central"/>
</dbReference>
<dbReference type="Gene3D" id="2.60.40.790">
    <property type="match status" value="1"/>
</dbReference>
<dbReference type="PANTHER" id="PTHR11527">
    <property type="entry name" value="HEAT-SHOCK PROTEIN 20 FAMILY MEMBER"/>
    <property type="match status" value="1"/>
</dbReference>
<dbReference type="GO" id="GO:0051082">
    <property type="term" value="F:unfolded protein binding"/>
    <property type="evidence" value="ECO:0000318"/>
    <property type="project" value="GO_Central"/>
</dbReference>
<dbReference type="GO" id="GO:0051259">
    <property type="term" value="P:protein complex oligomerization"/>
    <property type="evidence" value="ECO:0000318"/>
    <property type="project" value="GO_Central"/>
</dbReference>
<evidence type="ECO:0000313" key="3">
    <source>
        <dbReference type="Proteomes" id="UP000189703"/>
    </source>
</evidence>
<organism evidence="3 4">
    <name type="scientific">Nelumbo nucifera</name>
    <name type="common">Sacred lotus</name>
    <dbReference type="NCBI Taxonomy" id="4432"/>
    <lineage>
        <taxon>Eukaryota</taxon>
        <taxon>Viridiplantae</taxon>
        <taxon>Streptophyta</taxon>
        <taxon>Embryophyta</taxon>
        <taxon>Tracheophyta</taxon>
        <taxon>Spermatophyta</taxon>
        <taxon>Magnoliopsida</taxon>
        <taxon>Proteales</taxon>
        <taxon>Nelumbonaceae</taxon>
        <taxon>Nelumbo</taxon>
    </lineage>
</organism>
<dbReference type="SUPFAM" id="SSF49764">
    <property type="entry name" value="HSP20-like chaperones"/>
    <property type="match status" value="1"/>
</dbReference>
<dbReference type="InterPro" id="IPR002068">
    <property type="entry name" value="A-crystallin/Hsp20_dom"/>
</dbReference>
<dbReference type="eggNOG" id="KOG0710">
    <property type="taxonomic scope" value="Eukaryota"/>
</dbReference>
<dbReference type="RefSeq" id="XP_010261308.1">
    <property type="nucleotide sequence ID" value="XM_010263006.2"/>
</dbReference>
<reference evidence="4" key="1">
    <citation type="submission" date="2025-08" db="UniProtKB">
        <authorList>
            <consortium name="RefSeq"/>
        </authorList>
    </citation>
    <scope>IDENTIFICATION</scope>
</reference>
<dbReference type="AlphaFoldDB" id="A0A1U8AH10"/>
<name>A0A1U8AH10_NELNU</name>
<dbReference type="InterPro" id="IPR031107">
    <property type="entry name" value="Small_HSP"/>
</dbReference>
<evidence type="ECO:0000313" key="4">
    <source>
        <dbReference type="RefSeq" id="XP_010261308.1"/>
    </source>
</evidence>
<dbReference type="PROSITE" id="PS01031">
    <property type="entry name" value="SHSP"/>
    <property type="match status" value="1"/>
</dbReference>
<dbReference type="InterPro" id="IPR008978">
    <property type="entry name" value="HSP20-like_chaperone"/>
</dbReference>
<dbReference type="GO" id="GO:0042542">
    <property type="term" value="P:response to hydrogen peroxide"/>
    <property type="evidence" value="ECO:0000318"/>
    <property type="project" value="GO_Central"/>
</dbReference>
<protein>
    <submittedName>
        <fullName evidence="4">16.9 kDa class I heat shock protein 1-like</fullName>
    </submittedName>
</protein>
<comment type="similarity">
    <text evidence="1 2">Belongs to the small heat shock protein (HSP20) family.</text>
</comment>
<dbReference type="GeneID" id="104600167"/>
<dbReference type="OMA" id="EICGERS"/>
<evidence type="ECO:0000256" key="2">
    <source>
        <dbReference type="RuleBase" id="RU003616"/>
    </source>
</evidence>
<gene>
    <name evidence="4" type="primary">LOC104600167</name>
</gene>
<dbReference type="Pfam" id="PF00011">
    <property type="entry name" value="HSP20"/>
    <property type="match status" value="1"/>
</dbReference>
<keyword evidence="3" id="KW-1185">Reference proteome</keyword>
<dbReference type="GO" id="GO:0006457">
    <property type="term" value="P:protein folding"/>
    <property type="evidence" value="ECO:0000318"/>
    <property type="project" value="GO_Central"/>
</dbReference>
<dbReference type="CDD" id="cd06472">
    <property type="entry name" value="ACD_ScHsp26_like"/>
    <property type="match status" value="1"/>
</dbReference>
<dbReference type="KEGG" id="nnu:104600167"/>
<dbReference type="OrthoDB" id="1245404at2759"/>
<evidence type="ECO:0000256" key="1">
    <source>
        <dbReference type="PROSITE-ProRule" id="PRU00285"/>
    </source>
</evidence>
<dbReference type="GO" id="GO:0009408">
    <property type="term" value="P:response to heat"/>
    <property type="evidence" value="ECO:0000318"/>
    <property type="project" value="GO_Central"/>
</dbReference>
<dbReference type="STRING" id="4432.A0A1U8AH10"/>
<accession>A0A1U8AH10</accession>
<dbReference type="FunFam" id="2.60.40.790:FF:000053">
    <property type="entry name" value="17.5 kDa class I heat shock protein"/>
    <property type="match status" value="1"/>
</dbReference>
<proteinExistence type="inferred from homology"/>